<protein>
    <submittedName>
        <fullName evidence="1">Uncharacterized protein</fullName>
    </submittedName>
</protein>
<reference evidence="1 2" key="1">
    <citation type="submission" date="2016-10" db="EMBL/GenBank/DDBJ databases">
        <authorList>
            <person name="de Groot N.N."/>
        </authorList>
    </citation>
    <scope>NUCLEOTIDE SEQUENCE [LARGE SCALE GENOMIC DNA]</scope>
    <source>
        <strain evidence="1 2">DSM 28010</strain>
    </source>
</reference>
<keyword evidence="2" id="KW-1185">Reference proteome</keyword>
<gene>
    <name evidence="1" type="ORF">SAMN05421850_101205</name>
</gene>
<dbReference type="RefSeq" id="WP_090026957.1">
    <property type="nucleotide sequence ID" value="NZ_FNEB01000001.1"/>
</dbReference>
<organism evidence="1 2">
    <name type="scientific">Lutimaribacter saemankumensis</name>
    <dbReference type="NCBI Taxonomy" id="490829"/>
    <lineage>
        <taxon>Bacteria</taxon>
        <taxon>Pseudomonadati</taxon>
        <taxon>Pseudomonadota</taxon>
        <taxon>Alphaproteobacteria</taxon>
        <taxon>Rhodobacterales</taxon>
        <taxon>Roseobacteraceae</taxon>
        <taxon>Lutimaribacter</taxon>
    </lineage>
</organism>
<evidence type="ECO:0000313" key="2">
    <source>
        <dbReference type="Proteomes" id="UP000199340"/>
    </source>
</evidence>
<sequence>MTNQISIGLGVAVLVAIGIDAYAMDGANLLFLAKKGMELIEWLVFWR</sequence>
<accession>A0A1G8GSG9</accession>
<dbReference type="Proteomes" id="UP000199340">
    <property type="component" value="Unassembled WGS sequence"/>
</dbReference>
<dbReference type="AlphaFoldDB" id="A0A1G8GSG9"/>
<dbReference type="STRING" id="490829.SAMN05421850_101205"/>
<proteinExistence type="predicted"/>
<evidence type="ECO:0000313" key="1">
    <source>
        <dbReference type="EMBL" id="SDH97287.1"/>
    </source>
</evidence>
<name>A0A1G8GSG9_9RHOB</name>
<dbReference type="EMBL" id="FNEB01000001">
    <property type="protein sequence ID" value="SDH97287.1"/>
    <property type="molecule type" value="Genomic_DNA"/>
</dbReference>